<keyword evidence="2" id="KW-1185">Reference proteome</keyword>
<dbReference type="EMBL" id="JAXCGZ010005780">
    <property type="protein sequence ID" value="KAK7080816.1"/>
    <property type="molecule type" value="Genomic_DNA"/>
</dbReference>
<dbReference type="AlphaFoldDB" id="A0AAN8XDE3"/>
<reference evidence="1 2" key="1">
    <citation type="submission" date="2023-11" db="EMBL/GenBank/DDBJ databases">
        <title>Halocaridina rubra genome assembly.</title>
        <authorList>
            <person name="Smith C."/>
        </authorList>
    </citation>
    <scope>NUCLEOTIDE SEQUENCE [LARGE SCALE GENOMIC DNA]</scope>
    <source>
        <strain evidence="1">EP-1</strain>
        <tissue evidence="1">Whole</tissue>
    </source>
</reference>
<gene>
    <name evidence="1" type="ORF">SK128_020993</name>
</gene>
<protein>
    <submittedName>
        <fullName evidence="1">Uncharacterized protein</fullName>
    </submittedName>
</protein>
<evidence type="ECO:0000313" key="1">
    <source>
        <dbReference type="EMBL" id="KAK7080816.1"/>
    </source>
</evidence>
<comment type="caution">
    <text evidence="1">The sequence shown here is derived from an EMBL/GenBank/DDBJ whole genome shotgun (WGS) entry which is preliminary data.</text>
</comment>
<organism evidence="1 2">
    <name type="scientific">Halocaridina rubra</name>
    <name type="common">Hawaiian red shrimp</name>
    <dbReference type="NCBI Taxonomy" id="373956"/>
    <lineage>
        <taxon>Eukaryota</taxon>
        <taxon>Metazoa</taxon>
        <taxon>Ecdysozoa</taxon>
        <taxon>Arthropoda</taxon>
        <taxon>Crustacea</taxon>
        <taxon>Multicrustacea</taxon>
        <taxon>Malacostraca</taxon>
        <taxon>Eumalacostraca</taxon>
        <taxon>Eucarida</taxon>
        <taxon>Decapoda</taxon>
        <taxon>Pleocyemata</taxon>
        <taxon>Caridea</taxon>
        <taxon>Atyoidea</taxon>
        <taxon>Atyidae</taxon>
        <taxon>Halocaridina</taxon>
    </lineage>
</organism>
<accession>A0AAN8XDE3</accession>
<evidence type="ECO:0000313" key="2">
    <source>
        <dbReference type="Proteomes" id="UP001381693"/>
    </source>
</evidence>
<sequence length="141" mass="15418">MDPPDKGLWPATYVDFPSHRAIDASITFACLDDYVIENPDDNSLQTSGTITCQQSGWKAPAWNGTLNLPCIMKCPANYVRGYGTDETCYRVSSTQVSKGLFGAVRSCLDEGATLAVNPNISYFKNLDLVQAGNYLTAHGQW</sequence>
<dbReference type="Proteomes" id="UP001381693">
    <property type="component" value="Unassembled WGS sequence"/>
</dbReference>
<proteinExistence type="predicted"/>
<name>A0AAN8XDE3_HALRR</name>